<dbReference type="AlphaFoldDB" id="A0A7J7DQS6"/>
<protein>
    <recommendedName>
        <fullName evidence="5">FLZ-type domain-containing protein</fullName>
    </recommendedName>
</protein>
<dbReference type="Pfam" id="PF04570">
    <property type="entry name" value="zf-FLZ"/>
    <property type="match status" value="1"/>
</dbReference>
<evidence type="ECO:0000256" key="2">
    <source>
        <dbReference type="ARBA" id="ARBA00022723"/>
    </source>
</evidence>
<dbReference type="OrthoDB" id="828272at2759"/>
<sequence>MEKKKSQMSLSLFTTLSNSFTMSTKSPRNFQDGVVGLGIVAAMSDSSDAIYQDDDIPSGRSSPIPIVLAAKPAANFRGGLSLLNLERGYVDEGDEENYTCVISHLENKKRVYFDDSASSCVVMDIAGDVEKRREFWASDFLNSCSLCNKKLRGLDIFMYRGEKAFCSLECRDKHIRSDDHKEKCGSEARTAIDYSMSPCSSPQVFFNGVAAA</sequence>
<keyword evidence="2" id="KW-0479">Metal-binding</keyword>
<name>A0A7J7DQS6_TRIWF</name>
<evidence type="ECO:0000313" key="7">
    <source>
        <dbReference type="Proteomes" id="UP000593562"/>
    </source>
</evidence>
<dbReference type="EMBL" id="JAAARO010000004">
    <property type="protein sequence ID" value="KAF5748643.1"/>
    <property type="molecule type" value="Genomic_DNA"/>
</dbReference>
<evidence type="ECO:0000256" key="4">
    <source>
        <dbReference type="PROSITE-ProRule" id="PRU01131"/>
    </source>
</evidence>
<proteinExistence type="inferred from homology"/>
<keyword evidence="3" id="KW-0863">Zinc-finger</keyword>
<feature type="zinc finger region" description="FLZ-type" evidence="4">
    <location>
        <begin position="139"/>
        <end position="182"/>
    </location>
</feature>
<evidence type="ECO:0000256" key="1">
    <source>
        <dbReference type="ARBA" id="ARBA00009374"/>
    </source>
</evidence>
<keyword evidence="3" id="KW-0862">Zinc</keyword>
<dbReference type="InParanoid" id="A0A7J7DQS6"/>
<evidence type="ECO:0000313" key="6">
    <source>
        <dbReference type="EMBL" id="KAF5748643.1"/>
    </source>
</evidence>
<comment type="similarity">
    <text evidence="1">Belongs to the FLZ family.</text>
</comment>
<dbReference type="Proteomes" id="UP000593562">
    <property type="component" value="Unassembled WGS sequence"/>
</dbReference>
<comment type="caution">
    <text evidence="6">The sequence shown here is derived from an EMBL/GenBank/DDBJ whole genome shotgun (WGS) entry which is preliminary data.</text>
</comment>
<dbReference type="PANTHER" id="PTHR47208:SF1">
    <property type="entry name" value="OS02G0174800 PROTEIN"/>
    <property type="match status" value="1"/>
</dbReference>
<dbReference type="PANTHER" id="PTHR47208">
    <property type="entry name" value="OS02G0174800 PROTEIN"/>
    <property type="match status" value="1"/>
</dbReference>
<keyword evidence="7" id="KW-1185">Reference proteome</keyword>
<evidence type="ECO:0000259" key="5">
    <source>
        <dbReference type="PROSITE" id="PS51795"/>
    </source>
</evidence>
<accession>A0A7J7DQS6</accession>
<dbReference type="InterPro" id="IPR007650">
    <property type="entry name" value="Zf-FLZ_dom"/>
</dbReference>
<reference evidence="6 7" key="1">
    <citation type="journal article" date="2020" name="Nat. Commun.">
        <title>Genome of Tripterygium wilfordii and identification of cytochrome P450 involved in triptolide biosynthesis.</title>
        <authorList>
            <person name="Tu L."/>
            <person name="Su P."/>
            <person name="Zhang Z."/>
            <person name="Gao L."/>
            <person name="Wang J."/>
            <person name="Hu T."/>
            <person name="Zhou J."/>
            <person name="Zhang Y."/>
            <person name="Zhao Y."/>
            <person name="Liu Y."/>
            <person name="Song Y."/>
            <person name="Tong Y."/>
            <person name="Lu Y."/>
            <person name="Yang J."/>
            <person name="Xu C."/>
            <person name="Jia M."/>
            <person name="Peters R.J."/>
            <person name="Huang L."/>
            <person name="Gao W."/>
        </authorList>
    </citation>
    <scope>NUCLEOTIDE SEQUENCE [LARGE SCALE GENOMIC DNA]</scope>
    <source>
        <strain evidence="7">cv. XIE 37</strain>
        <tissue evidence="6">Leaf</tissue>
    </source>
</reference>
<feature type="domain" description="FLZ-type" evidence="5">
    <location>
        <begin position="139"/>
        <end position="182"/>
    </location>
</feature>
<dbReference type="GO" id="GO:0008270">
    <property type="term" value="F:zinc ion binding"/>
    <property type="evidence" value="ECO:0007669"/>
    <property type="project" value="UniProtKB-KW"/>
</dbReference>
<dbReference type="InterPro" id="IPR044604">
    <property type="entry name" value="FLZ12/13/14"/>
</dbReference>
<organism evidence="6 7">
    <name type="scientific">Tripterygium wilfordii</name>
    <name type="common">Thunder God vine</name>
    <dbReference type="NCBI Taxonomy" id="458696"/>
    <lineage>
        <taxon>Eukaryota</taxon>
        <taxon>Viridiplantae</taxon>
        <taxon>Streptophyta</taxon>
        <taxon>Embryophyta</taxon>
        <taxon>Tracheophyta</taxon>
        <taxon>Spermatophyta</taxon>
        <taxon>Magnoliopsida</taxon>
        <taxon>eudicotyledons</taxon>
        <taxon>Gunneridae</taxon>
        <taxon>Pentapetalae</taxon>
        <taxon>rosids</taxon>
        <taxon>fabids</taxon>
        <taxon>Celastrales</taxon>
        <taxon>Celastraceae</taxon>
        <taxon>Tripterygium</taxon>
    </lineage>
</organism>
<evidence type="ECO:0000256" key="3">
    <source>
        <dbReference type="ARBA" id="ARBA00022771"/>
    </source>
</evidence>
<gene>
    <name evidence="6" type="ORF">HS088_TW04G00601</name>
</gene>
<dbReference type="PROSITE" id="PS51795">
    <property type="entry name" value="ZF_FLZ"/>
    <property type="match status" value="1"/>
</dbReference>